<dbReference type="InterPro" id="IPR001362">
    <property type="entry name" value="Glyco_hydro_32"/>
</dbReference>
<dbReference type="SUPFAM" id="SSF75005">
    <property type="entry name" value="Arabinanase/levansucrase/invertase"/>
    <property type="match status" value="1"/>
</dbReference>
<name>A0A2U1LM19_ARTAN</name>
<proteinExistence type="inferred from homology"/>
<dbReference type="CDD" id="cd18624">
    <property type="entry name" value="GH32_Fruct1-like"/>
    <property type="match status" value="1"/>
</dbReference>
<dbReference type="InterPro" id="IPR013320">
    <property type="entry name" value="ConA-like_dom_sf"/>
</dbReference>
<dbReference type="InterPro" id="IPR023296">
    <property type="entry name" value="Glyco_hydro_beta-prop_sf"/>
</dbReference>
<protein>
    <submittedName>
        <fullName evidence="7">Glycoside hydrolase, family 32</fullName>
    </submittedName>
</protein>
<dbReference type="Pfam" id="PF08244">
    <property type="entry name" value="Glyco_hydro_32C"/>
    <property type="match status" value="1"/>
</dbReference>
<accession>A0A2U1LM19</accession>
<keyword evidence="3" id="KW-0326">Glycosidase</keyword>
<evidence type="ECO:0000256" key="1">
    <source>
        <dbReference type="ARBA" id="ARBA00009902"/>
    </source>
</evidence>
<comment type="caution">
    <text evidence="7">The sequence shown here is derived from an EMBL/GenBank/DDBJ whole genome shotgun (WGS) entry which is preliminary data.</text>
</comment>
<keyword evidence="2 7" id="KW-0378">Hydrolase</keyword>
<feature type="region of interest" description="Disordered" evidence="4">
    <location>
        <begin position="705"/>
        <end position="741"/>
    </location>
</feature>
<dbReference type="SUPFAM" id="SSF49899">
    <property type="entry name" value="Concanavalin A-like lectins/glucanases"/>
    <property type="match status" value="1"/>
</dbReference>
<evidence type="ECO:0000313" key="8">
    <source>
        <dbReference type="Proteomes" id="UP000245207"/>
    </source>
</evidence>
<feature type="domain" description="Glycosyl hydrolase family 32 C-terminal" evidence="6">
    <location>
        <begin position="331"/>
        <end position="502"/>
    </location>
</feature>
<dbReference type="PANTHER" id="PTHR31953">
    <property type="entry name" value="BETA-FRUCTOFURANOSIDASE, INSOLUBLE ISOENZYME CWINV1-RELATED"/>
    <property type="match status" value="1"/>
</dbReference>
<comment type="similarity">
    <text evidence="1">Belongs to the glycosyl hydrolase 32 family.</text>
</comment>
<dbReference type="Gene3D" id="2.115.10.20">
    <property type="entry name" value="Glycosyl hydrolase domain, family 43"/>
    <property type="match status" value="1"/>
</dbReference>
<gene>
    <name evidence="7" type="ORF">CTI12_AA476120</name>
</gene>
<dbReference type="EMBL" id="PKPP01008680">
    <property type="protein sequence ID" value="PWA50049.1"/>
    <property type="molecule type" value="Genomic_DNA"/>
</dbReference>
<dbReference type="OrthoDB" id="202537at2759"/>
<keyword evidence="8" id="KW-1185">Reference proteome</keyword>
<dbReference type="Pfam" id="PF00251">
    <property type="entry name" value="Glyco_hydro_32N"/>
    <property type="match status" value="1"/>
</dbReference>
<evidence type="ECO:0000259" key="6">
    <source>
        <dbReference type="Pfam" id="PF08244"/>
    </source>
</evidence>
<dbReference type="GO" id="GO:0005975">
    <property type="term" value="P:carbohydrate metabolic process"/>
    <property type="evidence" value="ECO:0007669"/>
    <property type="project" value="InterPro"/>
</dbReference>
<dbReference type="SMART" id="SM00640">
    <property type="entry name" value="Glyco_32"/>
    <property type="match status" value="1"/>
</dbReference>
<sequence length="831" mass="93993">MKNYHLSTWWIGGCSTKHNSIPGPMYYKGVYHLFYQYNPYGSTFNKTLVWGHSVSHDMVNWIHLQNALVPTNPFDKYSCWSGSATILPGNKPVVLYTGLDIKNQQVQNLAKPKNLSDPFLKEWVKYSGNPIIMTPPRGVKPDDFRDPTTAWKGDDGIWRVLVGGLRNNLGVAILYRSKDFVHWSLHDDPLYFWKNTGIWECPDFYPVSINSRDGVENSENGKTLKYVLKASFLPHDYYTIGSYDADKEKFVPDNKGLTGSRSDLRYDYGKFYASKTFFDSVKNRRILWGWINESDSSTDDIKKGWAGIQSIPRKVYLSTTGTQLLQWPIKETENLRQKHVTYSSKKLNRESLFEVSGITAAQVDIEVSFKLPKLEEAEILDPKWNDPQLLCSTKTARVSGQAGPFGLLVMASEDLTEKTAVFFRIFKKNKKLVVLMCSDQSRSSVRQGIDKTTYGAFIRMEQKDKMISLRSLVDHLVIESFGAQGRACITARKEPHVYVFNNGSLDVVMTTLDAWSMKKSEGRRGKINDIKTIDALNNGAVPTITSVWQRAFVEGIKEEVVLFPPHVLSLIGAREVGQNLITEITDSETEAAHWLDTPNRKKFLEEEWEEFTEDSTRKAFAQLASSPEFTNWVIRSADRIKVEDDFSGSKKSDIPKYVRYCYHVEPLEYDTFPLQNIRGDVSVERAQTIAIYFMSSQVDTPSYANGNGRSDHGSPLGNHAVDYCHHHHATGEPSNKPPRPKSYMEIMWMIQRGNRPPNIMTSHDIIDQAATADQKMIVLTPDATVDAKSSISSTNAPDKTASHDILGRCHCRSAHDNVKTSSGSVVFSDGN</sequence>
<feature type="domain" description="Glycosyl hydrolase family 32 N-terminal" evidence="5">
    <location>
        <begin position="19"/>
        <end position="328"/>
    </location>
</feature>
<evidence type="ECO:0000256" key="2">
    <source>
        <dbReference type="ARBA" id="ARBA00022801"/>
    </source>
</evidence>
<dbReference type="AlphaFoldDB" id="A0A2U1LM19"/>
<dbReference type="GO" id="GO:0004553">
    <property type="term" value="F:hydrolase activity, hydrolyzing O-glycosyl compounds"/>
    <property type="evidence" value="ECO:0007669"/>
    <property type="project" value="InterPro"/>
</dbReference>
<dbReference type="InterPro" id="IPR013148">
    <property type="entry name" value="Glyco_hydro_32_N"/>
</dbReference>
<evidence type="ECO:0000259" key="5">
    <source>
        <dbReference type="Pfam" id="PF00251"/>
    </source>
</evidence>
<dbReference type="InterPro" id="IPR050551">
    <property type="entry name" value="Fructan_Metab_Enzymes"/>
</dbReference>
<evidence type="ECO:0000256" key="3">
    <source>
        <dbReference type="ARBA" id="ARBA00023295"/>
    </source>
</evidence>
<evidence type="ECO:0000256" key="4">
    <source>
        <dbReference type="SAM" id="MobiDB-lite"/>
    </source>
</evidence>
<dbReference type="STRING" id="35608.A0A2U1LM19"/>
<reference evidence="7 8" key="1">
    <citation type="journal article" date="2018" name="Mol. Plant">
        <title>The genome of Artemisia annua provides insight into the evolution of Asteraceae family and artemisinin biosynthesis.</title>
        <authorList>
            <person name="Shen Q."/>
            <person name="Zhang L."/>
            <person name="Liao Z."/>
            <person name="Wang S."/>
            <person name="Yan T."/>
            <person name="Shi P."/>
            <person name="Liu M."/>
            <person name="Fu X."/>
            <person name="Pan Q."/>
            <person name="Wang Y."/>
            <person name="Lv Z."/>
            <person name="Lu X."/>
            <person name="Zhang F."/>
            <person name="Jiang W."/>
            <person name="Ma Y."/>
            <person name="Chen M."/>
            <person name="Hao X."/>
            <person name="Li L."/>
            <person name="Tang Y."/>
            <person name="Lv G."/>
            <person name="Zhou Y."/>
            <person name="Sun X."/>
            <person name="Brodelius P.E."/>
            <person name="Rose J.K.C."/>
            <person name="Tang K."/>
        </authorList>
    </citation>
    <scope>NUCLEOTIDE SEQUENCE [LARGE SCALE GENOMIC DNA]</scope>
    <source>
        <strain evidence="8">cv. Huhao1</strain>
        <tissue evidence="7">Leaf</tissue>
    </source>
</reference>
<organism evidence="7 8">
    <name type="scientific">Artemisia annua</name>
    <name type="common">Sweet wormwood</name>
    <dbReference type="NCBI Taxonomy" id="35608"/>
    <lineage>
        <taxon>Eukaryota</taxon>
        <taxon>Viridiplantae</taxon>
        <taxon>Streptophyta</taxon>
        <taxon>Embryophyta</taxon>
        <taxon>Tracheophyta</taxon>
        <taxon>Spermatophyta</taxon>
        <taxon>Magnoliopsida</taxon>
        <taxon>eudicotyledons</taxon>
        <taxon>Gunneridae</taxon>
        <taxon>Pentapetalae</taxon>
        <taxon>asterids</taxon>
        <taxon>campanulids</taxon>
        <taxon>Asterales</taxon>
        <taxon>Asteraceae</taxon>
        <taxon>Asteroideae</taxon>
        <taxon>Anthemideae</taxon>
        <taxon>Artemisiinae</taxon>
        <taxon>Artemisia</taxon>
    </lineage>
</organism>
<evidence type="ECO:0000313" key="7">
    <source>
        <dbReference type="EMBL" id="PWA50049.1"/>
    </source>
</evidence>
<dbReference type="Proteomes" id="UP000245207">
    <property type="component" value="Unassembled WGS sequence"/>
</dbReference>
<dbReference type="InterPro" id="IPR013189">
    <property type="entry name" value="Glyco_hydro_32_C"/>
</dbReference>
<dbReference type="Gene3D" id="2.60.120.560">
    <property type="entry name" value="Exo-inulinase, domain 1"/>
    <property type="match status" value="1"/>
</dbReference>